<feature type="region of interest" description="Disordered" evidence="4">
    <location>
        <begin position="1"/>
        <end position="111"/>
    </location>
</feature>
<evidence type="ECO:0000256" key="1">
    <source>
        <dbReference type="ARBA" id="ARBA00009257"/>
    </source>
</evidence>
<dbReference type="GO" id="GO:0031929">
    <property type="term" value="P:TOR signaling"/>
    <property type="evidence" value="ECO:0007669"/>
    <property type="project" value="InterPro"/>
</dbReference>
<sequence>MTTDTRSHHHFPRHSQPFTLDTPPRSDMSARHAHSRSQPSLHRPSTARSDSIRHHANDSDSDEDHGLQMARPVGRRDLRPNLTRANSELPNGAARLRAQKAREEGRERDGKITRHGWAAQLENEEIMRNLSDNFFMYYQDTRHETAANLPTTWVPRSLETEWRMKDRLKTVSALLAVCLNVGVDPPDVIKTDPCARLECWVDPKPTEGTSQHPNNSNTLIGKNLQTQYENLSLRTRYKVVLDPTTDELKRYTTTLRKAAHSERLLFHYNGHGVPKPTQSGEVWCFNRNYTQYIPISLYDLQEWIGAPGLWVWDCSAAGGIIGGFLEAAQKHSLKQQETLQRESGRTQQPPLIRWEDCIHLAACRDNEVLPTNPQLPADIFTSCLTTPINMAVRFFMLQNPIPPTSDITLEQARKIPGKVSERRTPLGELNWIFTAITDTIAWNCLEKPLFKKLFRQDLMVAALFRNFLLAQRIMRKYHCHPQSHPRIPDTHDHPLWKSWDLAVELILAQLPKLLEQQAMLDALAEANAGSQSAQLPELQYTHSDFFADQLSAFEVYLTSSPSNPAALGYQKPPEQLPIVLQVLLSQVHRLRALVLLSKFLDLGPWAVNLALSIGIFPYVVKLLQSQALELKAPMVYIWARILAVDQTCQADLLKDQGYMYFTSILVSSTGIPQGNVAEHRAMCTFVIAMLCKDFRPGKAAALEGNPELIENCLLHLDDIENPLLRQFSLLCLSNLCRDHPQAKAAMYHHSAHSRIGDRSHDPVPEVRAACLHALTSYVATSEDAINAKESDIRREEEILVSVILTMGMDGSIVVRKELTVFYSEYVLRHPKKFIVAAWDQLLEELDKKVGKSVDPDDFVLMDGHNSLGGGGSLPTPTEKSSARAARNMLRETNTQTSRGTIYRAVWRNTLSLSTDPHPEVARNASIIVDYVFHALLTSPLGPHAESVLEDLGHMNNKDAPSTTSNEPVARTLRAREYRPETPPSPAPSTASKGGDYFGLSRTASVAAAMKSLIGWGPKTPAESSTPPSPTSRRGSVVGDKIEYRSRPLTPGDSTVLPAELPPDALDNIAGPPHQGPAMIPPTPRFKPRDTSEAPKLPLVSNFFDWSASYFREPQMRATESDEPGSKDYNERLWRRNRNDKIIACTQPMKEAAGSQRWDVQGGYFGIGAAPVKMVFHQFESHLVTSDDRDSIAVWDWEKAEQLTRFSNANPPGSRVTDMRFINEDDIAMLMTGSSDGVIKIYRHYDDPKNIELVSSFRALSELLPSDKQSAGLVFDWQQGQGKVLVAGDDRVIRVWQAGQELCVTDIPARSSSCITSLTSDQVEGHVFVAGFGNGGVRVYDQRLRAHDSMIMDWTDRRADHHRSWIVGVHLQRGGLRELISAESNGGIRLWDIRMRRAVHSHNPPPSTAGGNLSTARSLRTLSVHEHAPVLALGGKDHTIRVLNTSTLKQISSFEPSSPYMNYLRLDTRPRIAPITATAFHPHRMMLACGAVNDGHVNLFKLDAPEIEGDSEAVRLAAAARAAGGLGGINSGLGAFGEEGGRSSVVEEW</sequence>
<dbReference type="PRINTS" id="PR01547">
    <property type="entry name" value="YEAST176DUF"/>
</dbReference>
<dbReference type="GO" id="GO:0030307">
    <property type="term" value="P:positive regulation of cell growth"/>
    <property type="evidence" value="ECO:0007669"/>
    <property type="project" value="TreeGrafter"/>
</dbReference>
<keyword evidence="6" id="KW-1185">Reference proteome</keyword>
<protein>
    <recommendedName>
        <fullName evidence="5">Raptor N-terminal CASPase-like domain-containing protein</fullName>
    </recommendedName>
</protein>
<dbReference type="GeneID" id="54363565"/>
<feature type="region of interest" description="Disordered" evidence="4">
    <location>
        <begin position="1017"/>
        <end position="1054"/>
    </location>
</feature>
<dbReference type="InterPro" id="IPR011989">
    <property type="entry name" value="ARM-like"/>
</dbReference>
<dbReference type="GO" id="GO:0071230">
    <property type="term" value="P:cellular response to amino acid stimulus"/>
    <property type="evidence" value="ECO:0007669"/>
    <property type="project" value="TreeGrafter"/>
</dbReference>
<dbReference type="Gene3D" id="1.25.10.10">
    <property type="entry name" value="Leucine-rich Repeat Variant"/>
    <property type="match status" value="1"/>
</dbReference>
<dbReference type="SUPFAM" id="SSF48371">
    <property type="entry name" value="ARM repeat"/>
    <property type="match status" value="1"/>
</dbReference>
<evidence type="ECO:0000256" key="2">
    <source>
        <dbReference type="ARBA" id="ARBA00022574"/>
    </source>
</evidence>
<dbReference type="GO" id="GO:0009267">
    <property type="term" value="P:cellular response to starvation"/>
    <property type="evidence" value="ECO:0007669"/>
    <property type="project" value="TreeGrafter"/>
</dbReference>
<reference evidence="7" key="1">
    <citation type="submission" date="2020-01" db="EMBL/GenBank/DDBJ databases">
        <authorList>
            <consortium name="DOE Joint Genome Institute"/>
            <person name="Haridas S."/>
            <person name="Albert R."/>
            <person name="Binder M."/>
            <person name="Bloem J."/>
            <person name="Labutti K."/>
            <person name="Salamov A."/>
            <person name="Andreopoulos B."/>
            <person name="Baker S.E."/>
            <person name="Barry K."/>
            <person name="Bills G."/>
            <person name="Bluhm B.H."/>
            <person name="Cannon C."/>
            <person name="Castanera R."/>
            <person name="Culley D.E."/>
            <person name="Daum C."/>
            <person name="Ezra D."/>
            <person name="Gonzalez J.B."/>
            <person name="Henrissat B."/>
            <person name="Kuo A."/>
            <person name="Liang C."/>
            <person name="Lipzen A."/>
            <person name="Lutzoni F."/>
            <person name="Magnuson J."/>
            <person name="Mondo S."/>
            <person name="Nolan M."/>
            <person name="Ohm R."/>
            <person name="Pangilinan J."/>
            <person name="Park H.-J."/>
            <person name="Ramirez L."/>
            <person name="Alfaro M."/>
            <person name="Sun H."/>
            <person name="Tritt A."/>
            <person name="Yoshinaga Y."/>
            <person name="Zwiers L.-H."/>
            <person name="Turgeon B.G."/>
            <person name="Goodwin S.B."/>
            <person name="Spatafora J.W."/>
            <person name="Crous P.W."/>
            <person name="Grigoriev I.V."/>
        </authorList>
    </citation>
    <scope>NUCLEOTIDE SEQUENCE</scope>
    <source>
        <strain evidence="7">CBS 342.82</strain>
    </source>
</reference>
<proteinExistence type="inferred from homology"/>
<reference evidence="7" key="2">
    <citation type="submission" date="2020-04" db="EMBL/GenBank/DDBJ databases">
        <authorList>
            <consortium name="NCBI Genome Project"/>
        </authorList>
    </citation>
    <scope>NUCLEOTIDE SEQUENCE</scope>
    <source>
        <strain evidence="7">CBS 342.82</strain>
    </source>
</reference>
<reference evidence="7" key="3">
    <citation type="submission" date="2025-08" db="UniProtKB">
        <authorList>
            <consortium name="RefSeq"/>
        </authorList>
    </citation>
    <scope>IDENTIFICATION</scope>
    <source>
        <strain evidence="7">CBS 342.82</strain>
    </source>
</reference>
<dbReference type="InterPro" id="IPR004083">
    <property type="entry name" value="Raptor"/>
</dbReference>
<dbReference type="SUPFAM" id="SSF50978">
    <property type="entry name" value="WD40 repeat-like"/>
    <property type="match status" value="1"/>
</dbReference>
<dbReference type="Gene3D" id="3.40.50.1460">
    <property type="match status" value="1"/>
</dbReference>
<feature type="domain" description="Raptor N-terminal CASPase-like" evidence="5">
    <location>
        <begin position="167"/>
        <end position="325"/>
    </location>
</feature>
<dbReference type="OrthoDB" id="10262360at2759"/>
<feature type="compositionally biased region" description="Basic and acidic residues" evidence="4">
    <location>
        <begin position="100"/>
        <end position="111"/>
    </location>
</feature>
<evidence type="ECO:0000313" key="6">
    <source>
        <dbReference type="Proteomes" id="UP000504637"/>
    </source>
</evidence>
<comment type="similarity">
    <text evidence="1">Belongs to the WD repeat RAPTOR family.</text>
</comment>
<dbReference type="GO" id="GO:0010506">
    <property type="term" value="P:regulation of autophagy"/>
    <property type="evidence" value="ECO:0007669"/>
    <property type="project" value="TreeGrafter"/>
</dbReference>
<evidence type="ECO:0000259" key="5">
    <source>
        <dbReference type="SMART" id="SM01302"/>
    </source>
</evidence>
<dbReference type="SMART" id="SM00320">
    <property type="entry name" value="WD40"/>
    <property type="match status" value="7"/>
</dbReference>
<dbReference type="GO" id="GO:0031931">
    <property type="term" value="C:TORC1 complex"/>
    <property type="evidence" value="ECO:0007669"/>
    <property type="project" value="InterPro"/>
</dbReference>
<accession>A0A6J3LWY2</accession>
<evidence type="ECO:0000256" key="3">
    <source>
        <dbReference type="ARBA" id="ARBA00022737"/>
    </source>
</evidence>
<gene>
    <name evidence="7" type="ORF">K489DRAFT_384049</name>
</gene>
<dbReference type="PANTHER" id="PTHR12848">
    <property type="entry name" value="REGULATORY-ASSOCIATED PROTEIN OF MTOR"/>
    <property type="match status" value="1"/>
</dbReference>
<dbReference type="InterPro" id="IPR016024">
    <property type="entry name" value="ARM-type_fold"/>
</dbReference>
<dbReference type="InterPro" id="IPR036322">
    <property type="entry name" value="WD40_repeat_dom_sf"/>
</dbReference>
<dbReference type="RefSeq" id="XP_033456183.1">
    <property type="nucleotide sequence ID" value="XM_033605765.1"/>
</dbReference>
<evidence type="ECO:0000313" key="7">
    <source>
        <dbReference type="RefSeq" id="XP_033456183.1"/>
    </source>
</evidence>
<dbReference type="GO" id="GO:0030674">
    <property type="term" value="F:protein-macromolecule adaptor activity"/>
    <property type="evidence" value="ECO:0007669"/>
    <property type="project" value="TreeGrafter"/>
</dbReference>
<name>A0A6J3LWY2_9PEZI</name>
<organism evidence="7">
    <name type="scientific">Dissoconium aciculare CBS 342.82</name>
    <dbReference type="NCBI Taxonomy" id="1314786"/>
    <lineage>
        <taxon>Eukaryota</taxon>
        <taxon>Fungi</taxon>
        <taxon>Dikarya</taxon>
        <taxon>Ascomycota</taxon>
        <taxon>Pezizomycotina</taxon>
        <taxon>Dothideomycetes</taxon>
        <taxon>Dothideomycetidae</taxon>
        <taxon>Mycosphaerellales</taxon>
        <taxon>Dissoconiaceae</taxon>
        <taxon>Dissoconium</taxon>
    </lineage>
</organism>
<dbReference type="InterPro" id="IPR015943">
    <property type="entry name" value="WD40/YVTN_repeat-like_dom_sf"/>
</dbReference>
<dbReference type="InterPro" id="IPR029347">
    <property type="entry name" value="Raptor_N"/>
</dbReference>
<dbReference type="SMART" id="SM01302">
    <property type="entry name" value="Raptor_N"/>
    <property type="match status" value="1"/>
</dbReference>
<keyword evidence="2" id="KW-0853">WD repeat</keyword>
<feature type="region of interest" description="Disordered" evidence="4">
    <location>
        <begin position="976"/>
        <end position="995"/>
    </location>
</feature>
<keyword evidence="3" id="KW-0677">Repeat</keyword>
<evidence type="ECO:0000256" key="4">
    <source>
        <dbReference type="SAM" id="MobiDB-lite"/>
    </source>
</evidence>
<dbReference type="Gene3D" id="2.130.10.10">
    <property type="entry name" value="YVTN repeat-like/Quinoprotein amine dehydrogenase"/>
    <property type="match status" value="1"/>
</dbReference>
<dbReference type="GO" id="GO:0005737">
    <property type="term" value="C:cytoplasm"/>
    <property type="evidence" value="ECO:0007669"/>
    <property type="project" value="TreeGrafter"/>
</dbReference>
<dbReference type="Proteomes" id="UP000504637">
    <property type="component" value="Unplaced"/>
</dbReference>
<dbReference type="Pfam" id="PF14538">
    <property type="entry name" value="Raptor_N"/>
    <property type="match status" value="1"/>
</dbReference>
<dbReference type="InterPro" id="IPR001680">
    <property type="entry name" value="WD40_rpt"/>
</dbReference>
<dbReference type="PANTHER" id="PTHR12848:SF16">
    <property type="entry name" value="REGULATORY-ASSOCIATED PROTEIN OF MTOR"/>
    <property type="match status" value="1"/>
</dbReference>